<proteinExistence type="predicted"/>
<evidence type="ECO:0000313" key="2">
    <source>
        <dbReference type="EMBL" id="NBJ23440.1"/>
    </source>
</evidence>
<keyword evidence="3" id="KW-1185">Reference proteome</keyword>
<feature type="coiled-coil region" evidence="1">
    <location>
        <begin position="64"/>
        <end position="91"/>
    </location>
</feature>
<protein>
    <recommendedName>
        <fullName evidence="4">Chemotaxis protein CheZ</fullName>
    </recommendedName>
</protein>
<keyword evidence="1" id="KW-0175">Coiled coil</keyword>
<evidence type="ECO:0008006" key="4">
    <source>
        <dbReference type="Google" id="ProtNLM"/>
    </source>
</evidence>
<dbReference type="Gene3D" id="1.10.287.500">
    <property type="entry name" value="Helix hairpin bin"/>
    <property type="match status" value="1"/>
</dbReference>
<accession>A0ABW9YVA8</accession>
<comment type="caution">
    <text evidence="2">The sequence shown here is derived from an EMBL/GenBank/DDBJ whole genome shotgun (WGS) entry which is preliminary data.</text>
</comment>
<name>A0ABW9YVA8_9HYPH</name>
<dbReference type="EMBL" id="JAAAXJ010000002">
    <property type="protein sequence ID" value="NBJ23440.1"/>
    <property type="molecule type" value="Genomic_DNA"/>
</dbReference>
<dbReference type="Proteomes" id="UP000818323">
    <property type="component" value="Unassembled WGS sequence"/>
</dbReference>
<organism evidence="2 3">
    <name type="scientific">Microvirga arsenatis</name>
    <dbReference type="NCBI Taxonomy" id="2692265"/>
    <lineage>
        <taxon>Bacteria</taxon>
        <taxon>Pseudomonadati</taxon>
        <taxon>Pseudomonadota</taxon>
        <taxon>Alphaproteobacteria</taxon>
        <taxon>Hyphomicrobiales</taxon>
        <taxon>Methylobacteriaceae</taxon>
        <taxon>Microvirga</taxon>
    </lineage>
</organism>
<dbReference type="RefSeq" id="WP_161721358.1">
    <property type="nucleotide sequence ID" value="NZ_JAAAXI010000001.1"/>
</dbReference>
<evidence type="ECO:0000256" key="1">
    <source>
        <dbReference type="SAM" id="Coils"/>
    </source>
</evidence>
<evidence type="ECO:0000313" key="3">
    <source>
        <dbReference type="Proteomes" id="UP000818323"/>
    </source>
</evidence>
<reference evidence="2 3" key="1">
    <citation type="submission" date="2020-01" db="EMBL/GenBank/DDBJ databases">
        <title>Microvirga sp. nov., an arsenate reduction bacterium isolated from Tibet hotspring sediments.</title>
        <authorList>
            <person name="Yuan C.-G."/>
        </authorList>
    </citation>
    <scope>NUCLEOTIDE SEQUENCE [LARGE SCALE GENOMIC DNA]</scope>
    <source>
        <strain evidence="2 3">SYSU G3D203</strain>
    </source>
</reference>
<gene>
    <name evidence="2" type="ORF">GR303_03630</name>
</gene>
<dbReference type="SUPFAM" id="SSF75708">
    <property type="entry name" value="Chemotaxis phosphatase CheZ"/>
    <property type="match status" value="1"/>
</dbReference>
<dbReference type="InterPro" id="IPR007439">
    <property type="entry name" value="Chemotax_Pase_CheZ"/>
</dbReference>
<dbReference type="Pfam" id="PF04344">
    <property type="entry name" value="CheZ"/>
    <property type="match status" value="1"/>
</dbReference>
<sequence>MRLPPPASFDPLSLDLLAQSRESVAARRHAEIMRGLTAIHAALEPSSGASKALLDQIKSDLREALHLKEELDAITESIQRTKQEIATLHSRTPGGQVTSVTDELGAVVSGTEAATHNILTAAEEIDEITSQLAPRLAGEDAELAQRISDRVITIFEACNFQDITGQRISKVVGSMKFIEERVNRMVQIWGGLDSFSDVEALQLPEREGDEALLNGPALDNDPNRTSQDAIDALFG</sequence>